<name>A0ABV2JP50_9STRE</name>
<protein>
    <submittedName>
        <fullName evidence="1">Uncharacterized protein</fullName>
    </submittedName>
</protein>
<reference evidence="1 2" key="1">
    <citation type="submission" date="2024-06" db="EMBL/GenBank/DDBJ databases">
        <title>Genomic Encyclopedia of Type Strains, Phase IV (KMG-IV): sequencing the most valuable type-strain genomes for metagenomic binning, comparative biology and taxonomic classification.</title>
        <authorList>
            <person name="Goeker M."/>
        </authorList>
    </citation>
    <scope>NUCLEOTIDE SEQUENCE [LARGE SCALE GENOMIC DNA]</scope>
    <source>
        <strain evidence="1 2">DSM 15349</strain>
    </source>
</reference>
<dbReference type="EMBL" id="JBEPMK010000007">
    <property type="protein sequence ID" value="MET3645140.1"/>
    <property type="molecule type" value="Genomic_DNA"/>
</dbReference>
<comment type="caution">
    <text evidence="1">The sequence shown here is derived from an EMBL/GenBank/DDBJ whole genome shotgun (WGS) entry which is preliminary data.</text>
</comment>
<dbReference type="Proteomes" id="UP001549055">
    <property type="component" value="Unassembled WGS sequence"/>
</dbReference>
<evidence type="ECO:0000313" key="2">
    <source>
        <dbReference type="Proteomes" id="UP001549055"/>
    </source>
</evidence>
<organism evidence="1 2">
    <name type="scientific">Streptococcus gallinaceus</name>
    <dbReference type="NCBI Taxonomy" id="165758"/>
    <lineage>
        <taxon>Bacteria</taxon>
        <taxon>Bacillati</taxon>
        <taxon>Bacillota</taxon>
        <taxon>Bacilli</taxon>
        <taxon>Lactobacillales</taxon>
        <taxon>Streptococcaceae</taxon>
        <taxon>Streptococcus</taxon>
    </lineage>
</organism>
<evidence type="ECO:0000313" key="1">
    <source>
        <dbReference type="EMBL" id="MET3645140.1"/>
    </source>
</evidence>
<gene>
    <name evidence="1" type="ORF">ABID27_001789</name>
</gene>
<proteinExistence type="predicted"/>
<sequence length="81" mass="9506">MEKEFETVEFHGYTVRIEKDFTAVLDEDGSKLMVLEKDFTDVNAALVYLTEEESVQIFPRWQTNFIVKENEICIIRENGGR</sequence>
<dbReference type="RefSeq" id="WP_253365831.1">
    <property type="nucleotide sequence ID" value="NZ_JALJXU010000007.1"/>
</dbReference>
<keyword evidence="2" id="KW-1185">Reference proteome</keyword>
<accession>A0ABV2JP50</accession>